<dbReference type="SUPFAM" id="SSF81382">
    <property type="entry name" value="Skp1 dimerisation domain-like"/>
    <property type="match status" value="1"/>
</dbReference>
<reference evidence="3" key="1">
    <citation type="submission" date="2013-12" db="EMBL/GenBank/DDBJ databases">
        <authorList>
            <person name="Aslett M."/>
        </authorList>
    </citation>
    <scope>NUCLEOTIDE SEQUENCE [LARGE SCALE GENOMIC DNA]</scope>
    <source>
        <strain evidence="3">Lindley</strain>
    </source>
</reference>
<evidence type="ECO:0000256" key="1">
    <source>
        <dbReference type="ARBA" id="ARBA00009993"/>
    </source>
</evidence>
<comment type="similarity">
    <text evidence="1">Belongs to the SKP1 family.</text>
</comment>
<dbReference type="InterPro" id="IPR011333">
    <property type="entry name" value="SKP1/BTB/POZ_sf"/>
</dbReference>
<dbReference type="InterPro" id="IPR016897">
    <property type="entry name" value="SKP1"/>
</dbReference>
<evidence type="ECO:0000256" key="2">
    <source>
        <dbReference type="ARBA" id="ARBA00022786"/>
    </source>
</evidence>
<evidence type="ECO:0000313" key="3">
    <source>
        <dbReference type="Proteomes" id="UP000050741"/>
    </source>
</evidence>
<reference evidence="4" key="3">
    <citation type="submission" date="2016-06" db="UniProtKB">
        <authorList>
            <consortium name="WormBaseParasite"/>
        </authorList>
    </citation>
    <scope>IDENTIFICATION</scope>
</reference>
<proteinExistence type="inferred from homology"/>
<protein>
    <submittedName>
        <fullName evidence="4">Skp1_POZ domain-containing protein</fullName>
    </submittedName>
</protein>
<dbReference type="GO" id="GO:0006511">
    <property type="term" value="P:ubiquitin-dependent protein catabolic process"/>
    <property type="evidence" value="ECO:0007669"/>
    <property type="project" value="InterPro"/>
</dbReference>
<reference evidence="3" key="2">
    <citation type="submission" date="2014-05" db="EMBL/GenBank/DDBJ databases">
        <title>The genome and life-stage specific transcriptomes of Globodera pallida elucidate key aspects of plant parasitism by a cyst nematode.</title>
        <authorList>
            <person name="Cotton J.A."/>
            <person name="Lilley C.J."/>
            <person name="Jones L.M."/>
            <person name="Kikuchi T."/>
            <person name="Reid A.J."/>
            <person name="Thorpe P."/>
            <person name="Tsai I.J."/>
            <person name="Beasley H."/>
            <person name="Blok V."/>
            <person name="Cock P.J.A."/>
            <person name="Van den Akker S.E."/>
            <person name="Holroyd N."/>
            <person name="Hunt M."/>
            <person name="Mantelin S."/>
            <person name="Naghra H."/>
            <person name="Pain A."/>
            <person name="Palomares-Rius J.E."/>
            <person name="Zarowiecki M."/>
            <person name="Berriman M."/>
            <person name="Jones J.T."/>
            <person name="Urwin P.E."/>
        </authorList>
    </citation>
    <scope>NUCLEOTIDE SEQUENCE [LARGE SCALE GENOMIC DNA]</scope>
    <source>
        <strain evidence="3">Lindley</strain>
    </source>
</reference>
<organism evidence="3 4">
    <name type="scientific">Globodera pallida</name>
    <name type="common">Potato cyst nematode worm</name>
    <name type="synonym">Heterodera pallida</name>
    <dbReference type="NCBI Taxonomy" id="36090"/>
    <lineage>
        <taxon>Eukaryota</taxon>
        <taxon>Metazoa</taxon>
        <taxon>Ecdysozoa</taxon>
        <taxon>Nematoda</taxon>
        <taxon>Chromadorea</taxon>
        <taxon>Rhabditida</taxon>
        <taxon>Tylenchina</taxon>
        <taxon>Tylenchomorpha</taxon>
        <taxon>Tylenchoidea</taxon>
        <taxon>Heteroderidae</taxon>
        <taxon>Heteroderinae</taxon>
        <taxon>Globodera</taxon>
    </lineage>
</organism>
<dbReference type="Proteomes" id="UP000050741">
    <property type="component" value="Unassembled WGS sequence"/>
</dbReference>
<evidence type="ECO:0000313" key="4">
    <source>
        <dbReference type="WBParaSite" id="GPLIN_000884600"/>
    </source>
</evidence>
<name>A0A183C7K0_GLOPA</name>
<accession>A0A183C7K0</accession>
<dbReference type="WBParaSite" id="GPLIN_000884600">
    <property type="protein sequence ID" value="GPLIN_000884600"/>
    <property type="gene ID" value="GPLIN_000884600"/>
</dbReference>
<dbReference type="InterPro" id="IPR036296">
    <property type="entry name" value="SKP1-like_dim_sf"/>
</dbReference>
<dbReference type="SUPFAM" id="SSF54695">
    <property type="entry name" value="POZ domain"/>
    <property type="match status" value="1"/>
</dbReference>
<keyword evidence="2" id="KW-0833">Ubl conjugation pathway</keyword>
<dbReference type="InterPro" id="IPR001232">
    <property type="entry name" value="SKP1-like"/>
</dbReference>
<dbReference type="PANTHER" id="PTHR11165">
    <property type="entry name" value="SKP1"/>
    <property type="match status" value="1"/>
</dbReference>
<dbReference type="AlphaFoldDB" id="A0A183C7K0"/>
<sequence>MTMALDGSLTEEKIKRIILCQTHDGKVIGVPWNFMVQSNTFLNMWKDLGMEDHIVAGHQEQVDEFIFPLNEISKPIFDQILKWMENHENQSETKLNEDSLTNERVWFTLTDWERKFFDVDFEVLKDYMMAANFLDLRSLYFYAIQEGTRCIMDREPMEVREMLGLDTE</sequence>
<keyword evidence="3" id="KW-1185">Reference proteome</keyword>
<dbReference type="SMART" id="SM00512">
    <property type="entry name" value="Skp1"/>
    <property type="match status" value="1"/>
</dbReference>
<dbReference type="Gene3D" id="3.30.710.10">
    <property type="entry name" value="Potassium Channel Kv1.1, Chain A"/>
    <property type="match status" value="1"/>
</dbReference>